<keyword evidence="1" id="KW-0812">Transmembrane</keyword>
<dbReference type="RefSeq" id="WP_013796317.1">
    <property type="nucleotide sequence ID" value="NC_015559.1"/>
</dbReference>
<evidence type="ECO:0000313" key="3">
    <source>
        <dbReference type="Proteomes" id="UP000009230"/>
    </source>
</evidence>
<name>F6D135_MARPP</name>
<dbReference type="AlphaFoldDB" id="F6D135"/>
<reference evidence="2 3" key="1">
    <citation type="journal article" date="2012" name="Stand. Genomic Sci.">
        <title>Complete genome sequence of Marinomonas posidonica type strain (IVIA-Po-181(T)).</title>
        <authorList>
            <person name="Lucas-Elio P."/>
            <person name="Goodwin L."/>
            <person name="Woyke T."/>
            <person name="Pitluck S."/>
            <person name="Nolan M."/>
            <person name="Kyrpides N.C."/>
            <person name="Detter J.C."/>
            <person name="Copeland A."/>
            <person name="Lu M."/>
            <person name="Bruce D."/>
            <person name="Detter C."/>
            <person name="Tapia R."/>
            <person name="Han S."/>
            <person name="Land M.L."/>
            <person name="Ivanova N."/>
            <person name="Mikhailova N."/>
            <person name="Johnston A.W."/>
            <person name="Sanchez-Amat A."/>
        </authorList>
    </citation>
    <scope>NUCLEOTIDE SEQUENCE [LARGE SCALE GENOMIC DNA]</scope>
    <source>
        <strain evidence="3">CECT 7376 / NCIMB 14433 / IVIA-Po-181</strain>
    </source>
</reference>
<keyword evidence="3" id="KW-1185">Reference proteome</keyword>
<keyword evidence="1" id="KW-1133">Transmembrane helix</keyword>
<sequence>MNKLSQEQMDAFCKDSVTCIRQAYSPEWGEKIDTLGVFLPLLLAAYFFWGAPMK</sequence>
<evidence type="ECO:0000256" key="1">
    <source>
        <dbReference type="SAM" id="Phobius"/>
    </source>
</evidence>
<keyword evidence="1" id="KW-0472">Membrane</keyword>
<dbReference type="KEGG" id="mpc:Mar181_1804"/>
<organism evidence="2 3">
    <name type="scientific">Marinomonas posidonica (strain CECT 7376 / NCIMB 14433 / IVIA-Po-181)</name>
    <dbReference type="NCBI Taxonomy" id="491952"/>
    <lineage>
        <taxon>Bacteria</taxon>
        <taxon>Pseudomonadati</taxon>
        <taxon>Pseudomonadota</taxon>
        <taxon>Gammaproteobacteria</taxon>
        <taxon>Oceanospirillales</taxon>
        <taxon>Oceanospirillaceae</taxon>
        <taxon>Marinomonas</taxon>
    </lineage>
</organism>
<proteinExistence type="predicted"/>
<protein>
    <submittedName>
        <fullName evidence="2">Uncharacterized protein</fullName>
    </submittedName>
</protein>
<feature type="transmembrane region" description="Helical" evidence="1">
    <location>
        <begin position="34"/>
        <end position="51"/>
    </location>
</feature>
<dbReference type="EMBL" id="CP002771">
    <property type="protein sequence ID" value="AEF54842.1"/>
    <property type="molecule type" value="Genomic_DNA"/>
</dbReference>
<gene>
    <name evidence="2" type="ordered locus">Mar181_1804</name>
</gene>
<accession>F6D135</accession>
<dbReference type="Proteomes" id="UP000009230">
    <property type="component" value="Chromosome"/>
</dbReference>
<evidence type="ECO:0000313" key="2">
    <source>
        <dbReference type="EMBL" id="AEF54842.1"/>
    </source>
</evidence>
<dbReference type="HOGENOM" id="CLU_3045127_0_0_6"/>